<dbReference type="AlphaFoldDB" id="X1KM76"/>
<evidence type="ECO:0000313" key="1">
    <source>
        <dbReference type="EMBL" id="GAH94710.1"/>
    </source>
</evidence>
<proteinExistence type="predicted"/>
<reference evidence="1" key="1">
    <citation type="journal article" date="2014" name="Front. Microbiol.">
        <title>High frequency of phylogenetically diverse reductive dehalogenase-homologous genes in deep subseafloor sedimentary metagenomes.</title>
        <authorList>
            <person name="Kawai M."/>
            <person name="Futagami T."/>
            <person name="Toyoda A."/>
            <person name="Takaki Y."/>
            <person name="Nishi S."/>
            <person name="Hori S."/>
            <person name="Arai W."/>
            <person name="Tsubouchi T."/>
            <person name="Morono Y."/>
            <person name="Uchiyama I."/>
            <person name="Ito T."/>
            <person name="Fujiyama A."/>
            <person name="Inagaki F."/>
            <person name="Takami H."/>
        </authorList>
    </citation>
    <scope>NUCLEOTIDE SEQUENCE</scope>
    <source>
        <strain evidence="1">Expedition CK06-06</strain>
    </source>
</reference>
<name>X1KM76_9ZZZZ</name>
<comment type="caution">
    <text evidence="1">The sequence shown here is derived from an EMBL/GenBank/DDBJ whole genome shotgun (WGS) entry which is preliminary data.</text>
</comment>
<gene>
    <name evidence="1" type="ORF">S03H2_70548</name>
</gene>
<protein>
    <submittedName>
        <fullName evidence="1">Uncharacterized protein</fullName>
    </submittedName>
</protein>
<sequence>MISSRIPKLHGFAWEEYNTQIKKILDQTKFKDSYQMGLIDTWMKITLKKNS</sequence>
<dbReference type="EMBL" id="BARU01046915">
    <property type="protein sequence ID" value="GAH94710.1"/>
    <property type="molecule type" value="Genomic_DNA"/>
</dbReference>
<accession>X1KM76</accession>
<organism evidence="1">
    <name type="scientific">marine sediment metagenome</name>
    <dbReference type="NCBI Taxonomy" id="412755"/>
    <lineage>
        <taxon>unclassified sequences</taxon>
        <taxon>metagenomes</taxon>
        <taxon>ecological metagenomes</taxon>
    </lineage>
</organism>